<evidence type="ECO:0000313" key="2">
    <source>
        <dbReference type="Proteomes" id="UP000501240"/>
    </source>
</evidence>
<organism evidence="1 2">
    <name type="scientific">Actinomadura verrucosospora</name>
    <dbReference type="NCBI Taxonomy" id="46165"/>
    <lineage>
        <taxon>Bacteria</taxon>
        <taxon>Bacillati</taxon>
        <taxon>Actinomycetota</taxon>
        <taxon>Actinomycetes</taxon>
        <taxon>Streptosporangiales</taxon>
        <taxon>Thermomonosporaceae</taxon>
        <taxon>Actinomadura</taxon>
    </lineage>
</organism>
<accession>A0A7D4A7R2</accession>
<reference evidence="1 2" key="1">
    <citation type="submission" date="2020-05" db="EMBL/GenBank/DDBJ databases">
        <title>Actinomadura verrucosospora NRRL-B18236 (PFL_A860) Genome sequencing and assembly.</title>
        <authorList>
            <person name="Samborskyy M."/>
        </authorList>
    </citation>
    <scope>NUCLEOTIDE SEQUENCE [LARGE SCALE GENOMIC DNA]</scope>
    <source>
        <strain evidence="1 2">NRRL:B18236</strain>
    </source>
</reference>
<dbReference type="Proteomes" id="UP000501240">
    <property type="component" value="Chromosome"/>
</dbReference>
<keyword evidence="2" id="KW-1185">Reference proteome</keyword>
<proteinExistence type="predicted"/>
<protein>
    <submittedName>
        <fullName evidence="1">Uncharacterized protein</fullName>
    </submittedName>
</protein>
<dbReference type="EMBL" id="CP053892">
    <property type="protein sequence ID" value="QKG27164.1"/>
    <property type="molecule type" value="Genomic_DNA"/>
</dbReference>
<name>A0A7D4A7R2_ACTVE</name>
<sequence length="81" mass="8919">MLSGGSVRLRSCCWWWVSRWRSRWWLVHVDDVKVGGEGGLAAKDLADALDTVRGRAMAIASGRPSWPSFGDMSKLATIGDL</sequence>
<evidence type="ECO:0000313" key="1">
    <source>
        <dbReference type="EMBL" id="QKG27164.1"/>
    </source>
</evidence>
<dbReference type="AlphaFoldDB" id="A0A7D4A7R2"/>
<gene>
    <name evidence="1" type="ORF">ACTIVE_8817</name>
</gene>